<feature type="transmembrane region" description="Helical" evidence="1">
    <location>
        <begin position="99"/>
        <end position="123"/>
    </location>
</feature>
<proteinExistence type="predicted"/>
<keyword evidence="1" id="KW-1133">Transmembrane helix</keyword>
<keyword evidence="1" id="KW-0812">Transmembrane</keyword>
<accession>A0A0S1TKL4</accession>
<feature type="transmembrane region" description="Helical" evidence="1">
    <location>
        <begin position="135"/>
        <end position="159"/>
    </location>
</feature>
<keyword evidence="1" id="KW-0472">Membrane</keyword>
<feature type="transmembrane region" description="Helical" evidence="1">
    <location>
        <begin position="39"/>
        <end position="58"/>
    </location>
</feature>
<organism evidence="2 3">
    <name type="scientific">Elephant endotheliotropic herpesvirus 4</name>
    <dbReference type="NCBI Taxonomy" id="548914"/>
    <lineage>
        <taxon>Viruses</taxon>
        <taxon>Duplodnaviria</taxon>
        <taxon>Heunggongvirae</taxon>
        <taxon>Peploviricota</taxon>
        <taxon>Herviviricetes</taxon>
        <taxon>Herpesvirales</taxon>
        <taxon>Orthoherpesviridae</taxon>
        <taxon>Betaherpesvirinae</taxon>
        <taxon>Proboscivirus</taxon>
    </lineage>
</organism>
<sequence>MAPVMVLTNVRPDNYDPSDPWKGWSEGKFVYQPTVPDGLIIQLIGNLMLFVGACVYCYRRHTGISSMFNPCIGLIGSLTGVLITLTTETHYDYEWSLCVSVSTLLMLFCTMILAILILINILVQTHRGFIYYLMYALNRGIVFMVILTLTSDFVSIGVWGQEKGIGYDFMCFILFCWTMTFVCFSVVVDMFCRFRFPENKWDLVVYAVATVYLHFSPMDNLCQTNWHMYALIVVVYLLTRRLLSLGFFWLIECPEEEDRLYTASGRNRD</sequence>
<reference evidence="3" key="2">
    <citation type="journal article" date="2011" name="Vet. Microbiol.">
        <title>Detection and evaluation of novel herpesviruses in routine and pathological samples from Asian and African elephants: identification of two new probosciviruses (EEHV5 and EEHV6) and two new gammaherpesviruses (EGHV3B and EGHV5).</title>
        <authorList>
            <person name="Latimer E"/>
            <person name="Zong JC"/>
            <person name="Heaggans SY"/>
            <person name="Richman LK"/>
            <person name="Hayward GS."/>
        </authorList>
    </citation>
    <scope>NUCLEOTIDE SEQUENCE [LARGE SCALE GENOMIC DNA]</scope>
</reference>
<reference evidence="3" key="3">
    <citation type="journal article" date="2014" name="J. Virol.">
        <title>Comparative genome analysis of four elephant endotheliotropic herpesviruses, EEHV3, EEHV4, EEHV5, and EEHV6, from cases of hemorrhagic disease or viremia.</title>
        <authorList>
            <person name="Zong JC"/>
            <person name="Latimer EM"/>
            <person name="Long SY"/>
            <person name="Richman LK"/>
            <person name="Heaggans SY"/>
            <person name="Hayward GS."/>
        </authorList>
    </citation>
    <scope>NUCLEOTIDE SEQUENCE [LARGE SCALE GENOMIC DNA]</scope>
</reference>
<dbReference type="OrthoDB" id="31092at10239"/>
<dbReference type="EMBL" id="KT832477">
    <property type="protein sequence ID" value="ALM25947.1"/>
    <property type="molecule type" value="Genomic_DNA"/>
</dbReference>
<reference evidence="3" key="1">
    <citation type="journal article" date="2009" name="Vet. Pathol.">
        <title>Clinico-pathologic features of fatal disease attributed to new variants of endotheliotropic herpesviruses in two Asian elephants (Elephas maximus).</title>
        <authorList>
            <person name="Garner M.M."/>
            <person name="Helmick K."/>
            <person name="Ochsenreiter J."/>
            <person name="Richman L.K."/>
            <person name="Latimer E."/>
            <person name="Wise A.G."/>
            <person name="Maes R.K."/>
            <person name="Kiupel M."/>
            <person name="Nordhausen R.W."/>
            <person name="Zong J.C."/>
            <person name="Hayward G.S."/>
        </authorList>
    </citation>
    <scope>NUCLEOTIDE SEQUENCE [LARGE SCALE GENOMIC DNA]</scope>
</reference>
<feature type="transmembrane region" description="Helical" evidence="1">
    <location>
        <begin position="67"/>
        <end position="87"/>
    </location>
</feature>
<dbReference type="RefSeq" id="YP_009179256.1">
    <property type="nucleotide sequence ID" value="NC_028379.1"/>
</dbReference>
<protein>
    <submittedName>
        <fullName evidence="2">Protein E14.1</fullName>
    </submittedName>
</protein>
<keyword evidence="3" id="KW-1185">Reference proteome</keyword>
<feature type="transmembrane region" description="Helical" evidence="1">
    <location>
        <begin position="228"/>
        <end position="251"/>
    </location>
</feature>
<gene>
    <name evidence="2" type="primary">E14.1</name>
</gene>
<evidence type="ECO:0000313" key="3">
    <source>
        <dbReference type="Proteomes" id="UP000161618"/>
    </source>
</evidence>
<name>A0A0S1TKL4_9BETA</name>
<reference evidence="2 3" key="5">
    <citation type="journal article" date="2016" name="MSphere">
        <title>Comparison of the Gene Coding Contents and Other Unusual Features of the GC-Rich and AT-Rich Branch Probosciviruses.</title>
        <authorList>
            <person name="Ling P.D."/>
            <person name="Long S.Y."/>
            <person name="Zong J.C."/>
            <person name="Heaggans S.Y."/>
            <person name="Qin X."/>
            <person name="Hayward G.S."/>
        </authorList>
    </citation>
    <scope>NUCLEOTIDE SEQUENCE [LARGE SCALE GENOMIC DNA]</scope>
    <source>
        <strain evidence="2">North American NAP69</strain>
    </source>
</reference>
<dbReference type="GeneID" id="26196536"/>
<evidence type="ECO:0000313" key="2">
    <source>
        <dbReference type="EMBL" id="ALM25947.1"/>
    </source>
</evidence>
<dbReference type="Proteomes" id="UP000161618">
    <property type="component" value="Segment"/>
</dbReference>
<dbReference type="KEGG" id="vg:26196536"/>
<feature type="transmembrane region" description="Helical" evidence="1">
    <location>
        <begin position="165"/>
        <end position="188"/>
    </location>
</feature>
<reference evidence="2 3" key="4">
    <citation type="journal article" date="2016" name="MSphere">
        <title>Complete Genome Sequence of Elephant Endotheliotropic Herpesvirus 4, the First Example of a GC-Rich Branch Proboscivirus.</title>
        <authorList>
            <person name="Ling P.D."/>
            <person name="Long S.Y."/>
            <person name="Fuery A."/>
            <person name="Peng R.S."/>
            <person name="Heaggans S.Y."/>
            <person name="Qin X."/>
            <person name="Worley K.C."/>
            <person name="Dugan S."/>
            <person name="Hayward G.S."/>
        </authorList>
    </citation>
    <scope>NUCLEOTIDE SEQUENCE [LARGE SCALE GENOMIC DNA]</scope>
    <source>
        <strain evidence="2">North American NAP69</strain>
    </source>
</reference>
<evidence type="ECO:0000256" key="1">
    <source>
        <dbReference type="SAM" id="Phobius"/>
    </source>
</evidence>